<dbReference type="RefSeq" id="WP_106588192.1">
    <property type="nucleotide sequence ID" value="NZ_PYAV01000005.1"/>
</dbReference>
<dbReference type="SUPFAM" id="SSF51338">
    <property type="entry name" value="Composite domain of metallo-dependent hydrolases"/>
    <property type="match status" value="1"/>
</dbReference>
<dbReference type="Pfam" id="PF01979">
    <property type="entry name" value="Amidohydro_1"/>
    <property type="match status" value="1"/>
</dbReference>
<dbReference type="OrthoDB" id="9776488at2"/>
<dbReference type="InterPro" id="IPR011059">
    <property type="entry name" value="Metal-dep_hydrolase_composite"/>
</dbReference>
<feature type="binding site" evidence="11">
    <location>
        <position position="231"/>
    </location>
    <ligand>
        <name>substrate</name>
    </ligand>
</feature>
<dbReference type="Gene3D" id="3.20.20.140">
    <property type="entry name" value="Metal-dependent hydrolases"/>
    <property type="match status" value="1"/>
</dbReference>
<evidence type="ECO:0000256" key="9">
    <source>
        <dbReference type="PIRNR" id="PIRNR038994"/>
    </source>
</evidence>
<keyword evidence="4 12" id="KW-0479">Metal-binding</keyword>
<gene>
    <name evidence="14" type="ORF">B0H94_1053</name>
</gene>
<evidence type="ECO:0000256" key="2">
    <source>
        <dbReference type="ARBA" id="ARBA00011899"/>
    </source>
</evidence>
<dbReference type="EMBL" id="PYAV01000005">
    <property type="protein sequence ID" value="PSL46853.1"/>
    <property type="molecule type" value="Genomic_DNA"/>
</dbReference>
<dbReference type="FunFam" id="3.20.20.140:FF:000004">
    <property type="entry name" value="N-acetylglucosamine-6-phosphate deacetylase"/>
    <property type="match status" value="1"/>
</dbReference>
<dbReference type="InterPro" id="IPR032466">
    <property type="entry name" value="Metal_Hydrolase"/>
</dbReference>
<name>A0A2P8HKV6_9BACI</name>
<feature type="binding site" evidence="11">
    <location>
        <begin position="311"/>
        <end position="313"/>
    </location>
    <ligand>
        <name>substrate</name>
    </ligand>
</feature>
<feature type="binding site" evidence="11">
    <location>
        <position position="255"/>
    </location>
    <ligand>
        <name>substrate</name>
    </ligand>
</feature>
<feature type="binding site" evidence="12">
    <location>
        <position position="220"/>
    </location>
    <ligand>
        <name>Zn(2+)</name>
        <dbReference type="ChEBI" id="CHEBI:29105"/>
    </ligand>
</feature>
<feature type="binding site" evidence="12">
    <location>
        <position position="199"/>
    </location>
    <ligand>
        <name>Zn(2+)</name>
        <dbReference type="ChEBI" id="CHEBI:29105"/>
    </ligand>
</feature>
<comment type="caution">
    <text evidence="14">The sequence shown here is derived from an EMBL/GenBank/DDBJ whole genome shotgun (WGS) entry which is preliminary data.</text>
</comment>
<feature type="domain" description="Amidohydrolase-related" evidence="13">
    <location>
        <begin position="53"/>
        <end position="384"/>
    </location>
</feature>
<organism evidence="14 15">
    <name type="scientific">Salsuginibacillus halophilus</name>
    <dbReference type="NCBI Taxonomy" id="517424"/>
    <lineage>
        <taxon>Bacteria</taxon>
        <taxon>Bacillati</taxon>
        <taxon>Bacillota</taxon>
        <taxon>Bacilli</taxon>
        <taxon>Bacillales</taxon>
        <taxon>Bacillaceae</taxon>
        <taxon>Salsuginibacillus</taxon>
    </lineage>
</organism>
<dbReference type="EC" id="3.5.1.25" evidence="2"/>
<proteinExistence type="inferred from homology"/>
<dbReference type="AlphaFoldDB" id="A0A2P8HKV6"/>
<evidence type="ECO:0000256" key="3">
    <source>
        <dbReference type="ARBA" id="ARBA00018029"/>
    </source>
</evidence>
<feature type="binding site" evidence="12">
    <location>
        <position position="133"/>
    </location>
    <ligand>
        <name>Zn(2+)</name>
        <dbReference type="ChEBI" id="CHEBI:29105"/>
    </ligand>
</feature>
<dbReference type="SUPFAM" id="SSF51556">
    <property type="entry name" value="Metallo-dependent hydrolases"/>
    <property type="match status" value="1"/>
</dbReference>
<evidence type="ECO:0000259" key="13">
    <source>
        <dbReference type="Pfam" id="PF01979"/>
    </source>
</evidence>
<evidence type="ECO:0000256" key="10">
    <source>
        <dbReference type="PIRSR" id="PIRSR038994-1"/>
    </source>
</evidence>
<feature type="binding site" evidence="11">
    <location>
        <begin position="223"/>
        <end position="224"/>
    </location>
    <ligand>
        <name>substrate</name>
    </ligand>
</feature>
<dbReference type="PANTHER" id="PTHR11113">
    <property type="entry name" value="N-ACETYLGLUCOSAMINE-6-PHOSPHATE DEACETYLASE"/>
    <property type="match status" value="1"/>
</dbReference>
<dbReference type="PANTHER" id="PTHR11113:SF14">
    <property type="entry name" value="N-ACETYLGLUCOSAMINE-6-PHOSPHATE DEACETYLASE"/>
    <property type="match status" value="1"/>
</dbReference>
<keyword evidence="15" id="KW-1185">Reference proteome</keyword>
<dbReference type="InterPro" id="IPR003764">
    <property type="entry name" value="GlcNAc_6-P_deAcase"/>
</dbReference>
<accession>A0A2P8HKV6</accession>
<keyword evidence="5 9" id="KW-0378">Hydrolase</keyword>
<evidence type="ECO:0000256" key="5">
    <source>
        <dbReference type="ARBA" id="ARBA00022801"/>
    </source>
</evidence>
<comment type="pathway">
    <text evidence="8">Amino-sugar metabolism; N-acetylneuraminate degradation; D-fructose 6-phosphate from N-acetylneuraminate: step 4/5.</text>
</comment>
<dbReference type="GO" id="GO:0046872">
    <property type="term" value="F:metal ion binding"/>
    <property type="evidence" value="ECO:0007669"/>
    <property type="project" value="UniProtKB-KW"/>
</dbReference>
<protein>
    <recommendedName>
        <fullName evidence="3">N-acetylglucosamine-6-phosphate deacetylase</fullName>
        <ecNumber evidence="2">3.5.1.25</ecNumber>
    </recommendedName>
</protein>
<feature type="active site" description="Proton donor/acceptor" evidence="10">
    <location>
        <position position="278"/>
    </location>
</feature>
<dbReference type="InterPro" id="IPR006680">
    <property type="entry name" value="Amidohydro-rel"/>
</dbReference>
<comment type="similarity">
    <text evidence="1 9">Belongs to the metallo-dependent hydrolases superfamily. NagA family.</text>
</comment>
<dbReference type="CDD" id="cd00854">
    <property type="entry name" value="NagA"/>
    <property type="match status" value="1"/>
</dbReference>
<comment type="catalytic activity">
    <reaction evidence="7">
        <text>N-acetyl-D-glucosamine 6-phosphate + H2O = D-glucosamine 6-phosphate + acetate</text>
        <dbReference type="Rhea" id="RHEA:22936"/>
        <dbReference type="ChEBI" id="CHEBI:15377"/>
        <dbReference type="ChEBI" id="CHEBI:30089"/>
        <dbReference type="ChEBI" id="CHEBI:57513"/>
        <dbReference type="ChEBI" id="CHEBI:58725"/>
        <dbReference type="EC" id="3.5.1.25"/>
    </reaction>
</comment>
<keyword evidence="6 9" id="KW-0119">Carbohydrate metabolism</keyword>
<feature type="binding site" evidence="11">
    <location>
        <position position="144"/>
    </location>
    <ligand>
        <name>substrate</name>
    </ligand>
</feature>
<evidence type="ECO:0000256" key="11">
    <source>
        <dbReference type="PIRSR" id="PIRSR038994-2"/>
    </source>
</evidence>
<evidence type="ECO:0000256" key="12">
    <source>
        <dbReference type="PIRSR" id="PIRSR038994-3"/>
    </source>
</evidence>
<evidence type="ECO:0000313" key="15">
    <source>
        <dbReference type="Proteomes" id="UP000242310"/>
    </source>
</evidence>
<dbReference type="GO" id="GO:0008448">
    <property type="term" value="F:N-acetylglucosamine-6-phosphate deacetylase activity"/>
    <property type="evidence" value="ECO:0007669"/>
    <property type="project" value="UniProtKB-EC"/>
</dbReference>
<evidence type="ECO:0000256" key="7">
    <source>
        <dbReference type="ARBA" id="ARBA00047647"/>
    </source>
</evidence>
<dbReference type="Gene3D" id="2.30.40.10">
    <property type="entry name" value="Urease, subunit C, domain 1"/>
    <property type="match status" value="1"/>
</dbReference>
<sequence>MGRLILRGGRIVTGDEDISHGYVVVKDEKISAVYSGSPSSEADEMINLTPGSIVIPGMIDTHLHGSDGFDVMDGTIAAVRSIARSLPKEGTTSFLPTTLTGSTESLVQALHASANVCEAPENGEAEALGIHLEGPFIEPLKRGAQPESAIQKPDVELYQRLSDASKQWIKIMTLAPELDKDQQLLKALNHAGVTVSAGHTNANYREMASLLSTYVHQVTHMYNAMSGLEHRTPGAAAAVLAHGKAAMEIIPDGVHVHSDMLHFTWKLAGADRLIAVTDAIRLKGVNQTFGELGGQPVTLDGGGCYLSDGTLAGSVLTMDRALNNLLAFTGCSLLEAVKMTAVNPAVAAKATNRKGTITPGKDADIVVLTQDLEVAATFVRGELVYEKTPLK</sequence>
<dbReference type="GO" id="GO:0006046">
    <property type="term" value="P:N-acetylglucosamine catabolic process"/>
    <property type="evidence" value="ECO:0007669"/>
    <property type="project" value="TreeGrafter"/>
</dbReference>
<evidence type="ECO:0000256" key="1">
    <source>
        <dbReference type="ARBA" id="ARBA00010716"/>
    </source>
</evidence>
<reference evidence="14 15" key="1">
    <citation type="submission" date="2018-03" db="EMBL/GenBank/DDBJ databases">
        <title>Genomic Encyclopedia of Type Strains, Phase III (KMG-III): the genomes of soil and plant-associated and newly described type strains.</title>
        <authorList>
            <person name="Whitman W."/>
        </authorList>
    </citation>
    <scope>NUCLEOTIDE SEQUENCE [LARGE SCALE GENOMIC DNA]</scope>
    <source>
        <strain evidence="14 15">CGMCC 1.07653</strain>
    </source>
</reference>
<evidence type="ECO:0000313" key="14">
    <source>
        <dbReference type="EMBL" id="PSL46853.1"/>
    </source>
</evidence>
<evidence type="ECO:0000256" key="8">
    <source>
        <dbReference type="ARBA" id="ARBA00060590"/>
    </source>
</evidence>
<dbReference type="PIRSF" id="PIRSF038994">
    <property type="entry name" value="NagA"/>
    <property type="match status" value="1"/>
</dbReference>
<evidence type="ECO:0000256" key="4">
    <source>
        <dbReference type="ARBA" id="ARBA00022723"/>
    </source>
</evidence>
<comment type="cofactor">
    <cofactor evidence="12">
        <name>a divalent metal cation</name>
        <dbReference type="ChEBI" id="CHEBI:60240"/>
    </cofactor>
    <text evidence="12">Binds 1 divalent metal cation per subunit.</text>
</comment>
<dbReference type="Proteomes" id="UP000242310">
    <property type="component" value="Unassembled WGS sequence"/>
</dbReference>
<dbReference type="NCBIfam" id="TIGR00221">
    <property type="entry name" value="nagA"/>
    <property type="match status" value="1"/>
</dbReference>
<evidence type="ECO:0000256" key="6">
    <source>
        <dbReference type="ARBA" id="ARBA00023277"/>
    </source>
</evidence>